<feature type="transmembrane region" description="Helical" evidence="1">
    <location>
        <begin position="99"/>
        <end position="120"/>
    </location>
</feature>
<keyword evidence="1" id="KW-0472">Membrane</keyword>
<dbReference type="EMBL" id="FNGI01000007">
    <property type="protein sequence ID" value="SDL80612.1"/>
    <property type="molecule type" value="Genomic_DNA"/>
</dbReference>
<evidence type="ECO:0000256" key="1">
    <source>
        <dbReference type="SAM" id="Phobius"/>
    </source>
</evidence>
<feature type="transmembrane region" description="Helical" evidence="1">
    <location>
        <begin position="170"/>
        <end position="195"/>
    </location>
</feature>
<reference evidence="2 3" key="1">
    <citation type="submission" date="2016-10" db="EMBL/GenBank/DDBJ databases">
        <authorList>
            <person name="de Groot N.N."/>
        </authorList>
    </citation>
    <scope>NUCLEOTIDE SEQUENCE [LARGE SCALE GENOMIC DNA]</scope>
    <source>
        <strain evidence="2 3">DSM 14789</strain>
    </source>
</reference>
<evidence type="ECO:0000313" key="2">
    <source>
        <dbReference type="EMBL" id="SDL80612.1"/>
    </source>
</evidence>
<keyword evidence="1" id="KW-0812">Transmembrane</keyword>
<name>A0A1G9N264_9GAMM</name>
<protein>
    <recommendedName>
        <fullName evidence="4">Membrane-associated protein</fullName>
    </recommendedName>
</protein>
<feature type="transmembrane region" description="Helical" evidence="1">
    <location>
        <begin position="7"/>
        <end position="27"/>
    </location>
</feature>
<feature type="transmembrane region" description="Helical" evidence="1">
    <location>
        <begin position="62"/>
        <end position="87"/>
    </location>
</feature>
<accession>A0A1G9N264</accession>
<dbReference type="OrthoDB" id="188694at2"/>
<feature type="transmembrane region" description="Helical" evidence="1">
    <location>
        <begin position="33"/>
        <end position="50"/>
    </location>
</feature>
<sequence length="203" mass="22990">MPSHYLPLWLKLAFTLWVLVWAPAYAWKLGWQNFLWLCDLASFLILIALWTENRLLISAQLLAVFVVGVFWAVDVGSALITGIHPIGGTEYMFDAAMPLGFRLLSLFHLVLPLVAVYAVFKLGYDRRGLWLQIALTWLVLPLSLALTDPERNINWVQGPFGQSQTPLDPIVYLLGLMIGWPLALYLPTHLLVIGLQRLRAAKR</sequence>
<evidence type="ECO:0008006" key="4">
    <source>
        <dbReference type="Google" id="ProtNLM"/>
    </source>
</evidence>
<dbReference type="RefSeq" id="WP_089729263.1">
    <property type="nucleotide sequence ID" value="NZ_FNGI01000007.1"/>
</dbReference>
<proteinExistence type="predicted"/>
<evidence type="ECO:0000313" key="3">
    <source>
        <dbReference type="Proteomes" id="UP000198654"/>
    </source>
</evidence>
<organism evidence="2 3">
    <name type="scientific">Modicisalibacter muralis</name>
    <dbReference type="NCBI Taxonomy" id="119000"/>
    <lineage>
        <taxon>Bacteria</taxon>
        <taxon>Pseudomonadati</taxon>
        <taxon>Pseudomonadota</taxon>
        <taxon>Gammaproteobacteria</taxon>
        <taxon>Oceanospirillales</taxon>
        <taxon>Halomonadaceae</taxon>
        <taxon>Modicisalibacter</taxon>
    </lineage>
</organism>
<dbReference type="AlphaFoldDB" id="A0A1G9N264"/>
<dbReference type="Proteomes" id="UP000198654">
    <property type="component" value="Unassembled WGS sequence"/>
</dbReference>
<gene>
    <name evidence="2" type="ORF">SAMN05661010_02615</name>
</gene>
<dbReference type="STRING" id="119000.SAMN05661010_02615"/>
<keyword evidence="1" id="KW-1133">Transmembrane helix</keyword>
<keyword evidence="3" id="KW-1185">Reference proteome</keyword>
<feature type="transmembrane region" description="Helical" evidence="1">
    <location>
        <begin position="129"/>
        <end position="146"/>
    </location>
</feature>